<organism evidence="7 8">
    <name type="scientific">Phialophora macrospora</name>
    <dbReference type="NCBI Taxonomy" id="1851006"/>
    <lineage>
        <taxon>Eukaryota</taxon>
        <taxon>Fungi</taxon>
        <taxon>Dikarya</taxon>
        <taxon>Ascomycota</taxon>
        <taxon>Pezizomycotina</taxon>
        <taxon>Eurotiomycetes</taxon>
        <taxon>Chaetothyriomycetidae</taxon>
        <taxon>Chaetothyriales</taxon>
        <taxon>Herpotrichiellaceae</taxon>
        <taxon>Phialophora</taxon>
    </lineage>
</organism>
<evidence type="ECO:0000256" key="5">
    <source>
        <dbReference type="SAM" id="MobiDB-lite"/>
    </source>
</evidence>
<dbReference type="Pfam" id="PF00642">
    <property type="entry name" value="zf-CCCH"/>
    <property type="match status" value="1"/>
</dbReference>
<dbReference type="SUPFAM" id="SSF90229">
    <property type="entry name" value="CCCH zinc finger"/>
    <property type="match status" value="1"/>
</dbReference>
<evidence type="ECO:0000256" key="3">
    <source>
        <dbReference type="ARBA" id="ARBA00022833"/>
    </source>
</evidence>
<name>A0A0D2FM11_9EURO</name>
<feature type="zinc finger region" description="C3H1-type" evidence="4">
    <location>
        <begin position="1"/>
        <end position="28"/>
    </location>
</feature>
<keyword evidence="3 4" id="KW-0862">Zinc</keyword>
<dbReference type="PANTHER" id="PTHR35179:SF2">
    <property type="entry name" value="START DOMAIN-CONTAINING PROTEIN"/>
    <property type="match status" value="1"/>
</dbReference>
<evidence type="ECO:0000256" key="1">
    <source>
        <dbReference type="ARBA" id="ARBA00022723"/>
    </source>
</evidence>
<dbReference type="SMART" id="SM00356">
    <property type="entry name" value="ZnF_C3H1"/>
    <property type="match status" value="1"/>
</dbReference>
<dbReference type="InterPro" id="IPR036855">
    <property type="entry name" value="Znf_CCCH_sf"/>
</dbReference>
<proteinExistence type="predicted"/>
<dbReference type="PROSITE" id="PS50103">
    <property type="entry name" value="ZF_C3H1"/>
    <property type="match status" value="1"/>
</dbReference>
<feature type="domain" description="C3H1-type" evidence="6">
    <location>
        <begin position="1"/>
        <end position="28"/>
    </location>
</feature>
<dbReference type="AlphaFoldDB" id="A0A0D2FM11"/>
<dbReference type="STRING" id="5601.A0A0D2FM11"/>
<evidence type="ECO:0000256" key="4">
    <source>
        <dbReference type="PROSITE-ProRule" id="PRU00723"/>
    </source>
</evidence>
<dbReference type="EMBL" id="KN846958">
    <property type="protein sequence ID" value="KIW69138.1"/>
    <property type="molecule type" value="Genomic_DNA"/>
</dbReference>
<accession>A0A0D2FM11</accession>
<evidence type="ECO:0000313" key="7">
    <source>
        <dbReference type="EMBL" id="KIW69138.1"/>
    </source>
</evidence>
<reference evidence="7 8" key="1">
    <citation type="submission" date="2015-01" db="EMBL/GenBank/DDBJ databases">
        <title>The Genome Sequence of Capronia semiimmersa CBS27337.</title>
        <authorList>
            <consortium name="The Broad Institute Genomics Platform"/>
            <person name="Cuomo C."/>
            <person name="de Hoog S."/>
            <person name="Gorbushina A."/>
            <person name="Stielow B."/>
            <person name="Teixiera M."/>
            <person name="Abouelleil A."/>
            <person name="Chapman S.B."/>
            <person name="Priest M."/>
            <person name="Young S.K."/>
            <person name="Wortman J."/>
            <person name="Nusbaum C."/>
            <person name="Birren B."/>
        </authorList>
    </citation>
    <scope>NUCLEOTIDE SEQUENCE [LARGE SCALE GENOMIC DNA]</scope>
    <source>
        <strain evidence="7 8">CBS 27337</strain>
    </source>
</reference>
<protein>
    <recommendedName>
        <fullName evidence="6">C3H1-type domain-containing protein</fullName>
    </recommendedName>
</protein>
<sequence>MTTPPICRFWLQGRCRRGAYCRFKHGANPPDAPGKGMLVDTGKMLEMMESHSLPVPLDSDDDKAISLTDYEFLSSYNWVDDDSPVIYVPGAPAVWKSNEPPFKVSKDEGTFFIDQNTARCATYPAEPLFRSLAVMQPCLSMRDFDLVTDRNCLRKLLRFVCADVDRSFRIDVQLQGGVMFLCRWEAELKHIILGHENFGYGHGFERVTTTFDKALRASSGHHRVVRYSLGGLRCLVRYEADGCTDDAGEPSGKAKTAESDQTGDTDDLLESLKSMSIASPQVKATGSVQVLSEGRVVPPATIIEIKTRALHRTLKIDEVLPQLWFAQTPNLFVGYHTNGHFQQIHELSMKPEFERWEKQHQVHLKKLVGLLKILRESVRSAKRQRCVVVCARDKTSPRLKIYESTRTRAVLPDEIVSLHEWEEEARVAA</sequence>
<dbReference type="Proteomes" id="UP000054266">
    <property type="component" value="Unassembled WGS sequence"/>
</dbReference>
<dbReference type="InterPro" id="IPR000571">
    <property type="entry name" value="Znf_CCCH"/>
</dbReference>
<keyword evidence="8" id="KW-1185">Reference proteome</keyword>
<keyword evidence="2 4" id="KW-0863">Zinc-finger</keyword>
<dbReference type="Gene3D" id="4.10.1000.10">
    <property type="entry name" value="Zinc finger, CCCH-type"/>
    <property type="match status" value="1"/>
</dbReference>
<dbReference type="GO" id="GO:0008270">
    <property type="term" value="F:zinc ion binding"/>
    <property type="evidence" value="ECO:0007669"/>
    <property type="project" value="UniProtKB-KW"/>
</dbReference>
<evidence type="ECO:0000256" key="2">
    <source>
        <dbReference type="ARBA" id="ARBA00022771"/>
    </source>
</evidence>
<dbReference type="HOGENOM" id="CLU_030046_0_0_1"/>
<gene>
    <name evidence="7" type="ORF">PV04_05031</name>
</gene>
<keyword evidence="1 4" id="KW-0479">Metal-binding</keyword>
<evidence type="ECO:0000313" key="8">
    <source>
        <dbReference type="Proteomes" id="UP000054266"/>
    </source>
</evidence>
<feature type="region of interest" description="Disordered" evidence="5">
    <location>
        <begin position="245"/>
        <end position="265"/>
    </location>
</feature>
<dbReference type="PANTHER" id="PTHR35179">
    <property type="entry name" value="PROTEIN CBG02620"/>
    <property type="match status" value="1"/>
</dbReference>
<evidence type="ECO:0000259" key="6">
    <source>
        <dbReference type="PROSITE" id="PS50103"/>
    </source>
</evidence>